<organism evidence="1 2">
    <name type="scientific">Veronia pacifica</name>
    <dbReference type="NCBI Taxonomy" id="1080227"/>
    <lineage>
        <taxon>Bacteria</taxon>
        <taxon>Pseudomonadati</taxon>
        <taxon>Pseudomonadota</taxon>
        <taxon>Gammaproteobacteria</taxon>
        <taxon>Vibrionales</taxon>
        <taxon>Vibrionaceae</taxon>
        <taxon>Veronia</taxon>
    </lineage>
</organism>
<proteinExistence type="predicted"/>
<dbReference type="InterPro" id="IPR021352">
    <property type="entry name" value="DUF2971"/>
</dbReference>
<dbReference type="Pfam" id="PF11185">
    <property type="entry name" value="DUF2971"/>
    <property type="match status" value="1"/>
</dbReference>
<dbReference type="EMBL" id="LYBM01000019">
    <property type="protein sequence ID" value="ODA33058.1"/>
    <property type="molecule type" value="Genomic_DNA"/>
</dbReference>
<reference evidence="1 2" key="1">
    <citation type="submission" date="2016-05" db="EMBL/GenBank/DDBJ databases">
        <title>Genomic Taxonomy of the Vibrionaceae.</title>
        <authorList>
            <person name="Gomez-Gil B."/>
            <person name="Enciso-Ibarra J."/>
        </authorList>
    </citation>
    <scope>NUCLEOTIDE SEQUENCE [LARGE SCALE GENOMIC DNA]</scope>
    <source>
        <strain evidence="1 2">CAIM 1920</strain>
    </source>
</reference>
<dbReference type="RefSeq" id="WP_068902366.1">
    <property type="nucleotide sequence ID" value="NZ_JBHUIF010000002.1"/>
</dbReference>
<gene>
    <name evidence="1" type="ORF">A8L45_11470</name>
</gene>
<dbReference type="OrthoDB" id="4119964at2"/>
<sequence>MKIRNIILYIGPLPAFLYKYEPVEAFEKYFGKSLQFSLGRTFNDVFDGEIYPGFESDERRGLIDTVKKQFIYSTSKNCHSNLMWGLYSDKHRGFCVGYNPIELIRLTNTHWADSVTYSDTPLNANINESLSGRIISVEGKTIYEPMPIFLKIMFQKEKAWQHEEEFRLVLADTNDDEEDYKRIEEGIINAVDKIIFGYKSDEEKLIKNFMIKYHETNILFFKASPSKDQYDITSDIFLYLEDGKVKEKKDPLLVDFLNKFLIGRQSVDHKIDETYLCTRELGDVLIKQLKNGDFPEDMLPS</sequence>
<evidence type="ECO:0000313" key="2">
    <source>
        <dbReference type="Proteomes" id="UP000094936"/>
    </source>
</evidence>
<dbReference type="AlphaFoldDB" id="A0A1C3EIK7"/>
<evidence type="ECO:0008006" key="3">
    <source>
        <dbReference type="Google" id="ProtNLM"/>
    </source>
</evidence>
<evidence type="ECO:0000313" key="1">
    <source>
        <dbReference type="EMBL" id="ODA33058.1"/>
    </source>
</evidence>
<protein>
    <recommendedName>
        <fullName evidence="3">DUF2971 domain-containing protein</fullName>
    </recommendedName>
</protein>
<accession>A0A1C3EIK7</accession>
<name>A0A1C3EIK7_9GAMM</name>
<comment type="caution">
    <text evidence="1">The sequence shown here is derived from an EMBL/GenBank/DDBJ whole genome shotgun (WGS) entry which is preliminary data.</text>
</comment>
<dbReference type="Proteomes" id="UP000094936">
    <property type="component" value="Unassembled WGS sequence"/>
</dbReference>
<keyword evidence="2" id="KW-1185">Reference proteome</keyword>